<dbReference type="Gene3D" id="3.40.390.10">
    <property type="entry name" value="Collagenase (Catalytic Domain)"/>
    <property type="match status" value="1"/>
</dbReference>
<accession>A8NKS3</accession>
<dbReference type="MEROPS" id="M43.008"/>
<keyword evidence="6" id="KW-0862">Zinc</keyword>
<keyword evidence="7 10" id="KW-0482">Metalloprotease</keyword>
<keyword evidence="2" id="KW-0645">Protease</keyword>
<sequence>MFFKSYLAFATIVATSTQIFTNALTVSERCGSTIDDATKAQMEAAFLAHRVPPPPSTASSLSTARARPINLFWHVISSDETPEGGNIPDSAIQTQMDVLNTAFEGTGMQFTLVNVSRTVHPTWFAGAFRRNELNYEMKATLRKGGAADLNVWSTGFTELSGLLGYATFPANITTEPENDGVAIKYTTLPGGNQVYFNLGHTLTHEVGHWAGLFHVFEGFSCEGDGDFVDDTPPQSTPTDGCPLSPWKNSCGRGEPGDLPDSYRNYMDYSYDRCMCEFTNGQVERMHDQLGTYRGIELRTGRLLVPRATSDSSRLQARQMASRCVEVLP</sequence>
<dbReference type="OMA" id="ATWANDP"/>
<comment type="similarity">
    <text evidence="1">Belongs to the peptidase M43B family.</text>
</comment>
<organism evidence="10 11">
    <name type="scientific">Coprinopsis cinerea (strain Okayama-7 / 130 / ATCC MYA-4618 / FGSC 9003)</name>
    <name type="common">Inky cap fungus</name>
    <name type="synonym">Hormographiella aspergillata</name>
    <dbReference type="NCBI Taxonomy" id="240176"/>
    <lineage>
        <taxon>Eukaryota</taxon>
        <taxon>Fungi</taxon>
        <taxon>Dikarya</taxon>
        <taxon>Basidiomycota</taxon>
        <taxon>Agaricomycotina</taxon>
        <taxon>Agaricomycetes</taxon>
        <taxon>Agaricomycetidae</taxon>
        <taxon>Agaricales</taxon>
        <taxon>Agaricineae</taxon>
        <taxon>Psathyrellaceae</taxon>
        <taxon>Coprinopsis</taxon>
    </lineage>
</organism>
<dbReference type="CDD" id="cd04275">
    <property type="entry name" value="ZnMc_pappalysin_like"/>
    <property type="match status" value="1"/>
</dbReference>
<dbReference type="GO" id="GO:0046872">
    <property type="term" value="F:metal ion binding"/>
    <property type="evidence" value="ECO:0007669"/>
    <property type="project" value="UniProtKB-KW"/>
</dbReference>
<dbReference type="OrthoDB" id="536211at2759"/>
<protein>
    <submittedName>
        <fullName evidence="10">Metalloprotease</fullName>
    </submittedName>
</protein>
<dbReference type="PANTHER" id="PTHR47466">
    <property type="match status" value="1"/>
</dbReference>
<dbReference type="KEGG" id="cci:CC1G_10851"/>
<reference evidence="10 11" key="1">
    <citation type="journal article" date="2010" name="Proc. Natl. Acad. Sci. U.S.A.">
        <title>Insights into evolution of multicellular fungi from the assembled chromosomes of the mushroom Coprinopsis cinerea (Coprinus cinereus).</title>
        <authorList>
            <person name="Stajich J.E."/>
            <person name="Wilke S.K."/>
            <person name="Ahren D."/>
            <person name="Au C.H."/>
            <person name="Birren B.W."/>
            <person name="Borodovsky M."/>
            <person name="Burns C."/>
            <person name="Canback B."/>
            <person name="Casselton L.A."/>
            <person name="Cheng C.K."/>
            <person name="Deng J."/>
            <person name="Dietrich F.S."/>
            <person name="Fargo D.C."/>
            <person name="Farman M.L."/>
            <person name="Gathman A.C."/>
            <person name="Goldberg J."/>
            <person name="Guigo R."/>
            <person name="Hoegger P.J."/>
            <person name="Hooker J.B."/>
            <person name="Huggins A."/>
            <person name="James T.Y."/>
            <person name="Kamada T."/>
            <person name="Kilaru S."/>
            <person name="Kodira C."/>
            <person name="Kues U."/>
            <person name="Kupfer D."/>
            <person name="Kwan H.S."/>
            <person name="Lomsadze A."/>
            <person name="Li W."/>
            <person name="Lilly W.W."/>
            <person name="Ma L.J."/>
            <person name="Mackey A.J."/>
            <person name="Manning G."/>
            <person name="Martin F."/>
            <person name="Muraguchi H."/>
            <person name="Natvig D.O."/>
            <person name="Palmerini H."/>
            <person name="Ramesh M.A."/>
            <person name="Rehmeyer C.J."/>
            <person name="Roe B.A."/>
            <person name="Shenoy N."/>
            <person name="Stanke M."/>
            <person name="Ter-Hovhannisyan V."/>
            <person name="Tunlid A."/>
            <person name="Velagapudi R."/>
            <person name="Vision T.J."/>
            <person name="Zeng Q."/>
            <person name="Zolan M.E."/>
            <person name="Pukkila P.J."/>
        </authorList>
    </citation>
    <scope>NUCLEOTIDE SEQUENCE [LARGE SCALE GENOMIC DNA]</scope>
    <source>
        <strain evidence="11">Okayama-7 / 130 / ATCC MYA-4618 / FGSC 9003</strain>
    </source>
</reference>
<dbReference type="GO" id="GO:0006508">
    <property type="term" value="P:proteolysis"/>
    <property type="evidence" value="ECO:0007669"/>
    <property type="project" value="UniProtKB-KW"/>
</dbReference>
<dbReference type="InterPro" id="IPR008754">
    <property type="entry name" value="Peptidase_M43"/>
</dbReference>
<evidence type="ECO:0000313" key="10">
    <source>
        <dbReference type="EMBL" id="EAU87257.2"/>
    </source>
</evidence>
<dbReference type="InParanoid" id="A8NKS3"/>
<evidence type="ECO:0000259" key="9">
    <source>
        <dbReference type="Pfam" id="PF05572"/>
    </source>
</evidence>
<comment type="caution">
    <text evidence="10">The sequence shown here is derived from an EMBL/GenBank/DDBJ whole genome shotgun (WGS) entry which is preliminary data.</text>
</comment>
<dbReference type="Proteomes" id="UP000001861">
    <property type="component" value="Unassembled WGS sequence"/>
</dbReference>
<keyword evidence="5" id="KW-0378">Hydrolase</keyword>
<evidence type="ECO:0000256" key="7">
    <source>
        <dbReference type="ARBA" id="ARBA00023049"/>
    </source>
</evidence>
<evidence type="ECO:0000256" key="6">
    <source>
        <dbReference type="ARBA" id="ARBA00022833"/>
    </source>
</evidence>
<dbReference type="HOGENOM" id="CLU_048726_1_1_1"/>
<keyword evidence="8" id="KW-1015">Disulfide bond</keyword>
<dbReference type="PANTHER" id="PTHR47466:SF1">
    <property type="entry name" value="METALLOPROTEASE MEP1 (AFU_ORTHOLOGUE AFUA_1G07730)-RELATED"/>
    <property type="match status" value="1"/>
</dbReference>
<feature type="domain" description="Peptidase M43 pregnancy-associated plasma-A" evidence="9">
    <location>
        <begin position="164"/>
        <end position="289"/>
    </location>
</feature>
<dbReference type="SUPFAM" id="SSF55486">
    <property type="entry name" value="Metalloproteases ('zincins'), catalytic domain"/>
    <property type="match status" value="1"/>
</dbReference>
<dbReference type="AlphaFoldDB" id="A8NKS3"/>
<evidence type="ECO:0000256" key="2">
    <source>
        <dbReference type="ARBA" id="ARBA00022670"/>
    </source>
</evidence>
<name>A8NKS3_COPC7</name>
<dbReference type="RefSeq" id="XP_001834533.2">
    <property type="nucleotide sequence ID" value="XM_001834481.2"/>
</dbReference>
<evidence type="ECO:0000313" key="11">
    <source>
        <dbReference type="Proteomes" id="UP000001861"/>
    </source>
</evidence>
<dbReference type="InterPro" id="IPR024079">
    <property type="entry name" value="MetalloPept_cat_dom_sf"/>
</dbReference>
<evidence type="ECO:0000256" key="1">
    <source>
        <dbReference type="ARBA" id="ARBA00008721"/>
    </source>
</evidence>
<dbReference type="eggNOG" id="ENOG502QQ7Z">
    <property type="taxonomic scope" value="Eukaryota"/>
</dbReference>
<proteinExistence type="inferred from homology"/>
<dbReference type="EMBL" id="AACS02000010">
    <property type="protein sequence ID" value="EAU87257.2"/>
    <property type="molecule type" value="Genomic_DNA"/>
</dbReference>
<gene>
    <name evidence="10" type="ORF">CC1G_10851</name>
</gene>
<keyword evidence="3" id="KW-0479">Metal-binding</keyword>
<evidence type="ECO:0000256" key="5">
    <source>
        <dbReference type="ARBA" id="ARBA00022801"/>
    </source>
</evidence>
<evidence type="ECO:0000256" key="8">
    <source>
        <dbReference type="ARBA" id="ARBA00023157"/>
    </source>
</evidence>
<dbReference type="VEuPathDB" id="FungiDB:CC1G_10851"/>
<dbReference type="GO" id="GO:0008237">
    <property type="term" value="F:metallopeptidase activity"/>
    <property type="evidence" value="ECO:0007669"/>
    <property type="project" value="UniProtKB-KW"/>
</dbReference>
<evidence type="ECO:0000256" key="3">
    <source>
        <dbReference type="ARBA" id="ARBA00022723"/>
    </source>
</evidence>
<keyword evidence="4" id="KW-0732">Signal</keyword>
<dbReference type="GeneID" id="6011047"/>
<dbReference type="Pfam" id="PF05572">
    <property type="entry name" value="Peptidase_M43"/>
    <property type="match status" value="1"/>
</dbReference>
<evidence type="ECO:0000256" key="4">
    <source>
        <dbReference type="ARBA" id="ARBA00022729"/>
    </source>
</evidence>
<keyword evidence="11" id="KW-1185">Reference proteome</keyword>